<keyword evidence="4" id="KW-1185">Reference proteome</keyword>
<dbReference type="Pfam" id="PF20150">
    <property type="entry name" value="2EXR"/>
    <property type="match status" value="1"/>
</dbReference>
<sequence>MASYKVSPSFAPFQRLPPELRLRVWHCVLRQRSPESIGRIVELHHFNSTIGTVTVSISTRYPPIFHVNREARYEAIQQSGGELVPISMGYKSIERIQAQNREARYKAVQKSSRELVPVNLDHTSREGAHLAKHESVLQPKSFAVYINFKKNTLFISEQFSGKLRPVVGAGPEPWTQTLRRRVVQFTTLLPVDALLKITKLQLGCGINEPWNGGSESDCCGLELLRLGNLNEVVLVCTNHAEDVLRRMETAMKKTGKGLGNPWTSVSTMRALSLRSQAELIQASSLSGRYYSTPMRNPMLDSWGIMSRRSYRDSGLDRSSIKAAEAEARRTRGPRVPGSYNRIGYMG</sequence>
<evidence type="ECO:0000313" key="4">
    <source>
        <dbReference type="Proteomes" id="UP000799324"/>
    </source>
</evidence>
<dbReference type="AlphaFoldDB" id="A0A6A6TN48"/>
<name>A0A6A6TN48_9PLEO</name>
<feature type="region of interest" description="Disordered" evidence="1">
    <location>
        <begin position="318"/>
        <end position="339"/>
    </location>
</feature>
<reference evidence="3" key="1">
    <citation type="journal article" date="2020" name="Stud. Mycol.">
        <title>101 Dothideomycetes genomes: a test case for predicting lifestyles and emergence of pathogens.</title>
        <authorList>
            <person name="Haridas S."/>
            <person name="Albert R."/>
            <person name="Binder M."/>
            <person name="Bloem J."/>
            <person name="Labutti K."/>
            <person name="Salamov A."/>
            <person name="Andreopoulos B."/>
            <person name="Baker S."/>
            <person name="Barry K."/>
            <person name="Bills G."/>
            <person name="Bluhm B."/>
            <person name="Cannon C."/>
            <person name="Castanera R."/>
            <person name="Culley D."/>
            <person name="Daum C."/>
            <person name="Ezra D."/>
            <person name="Gonzalez J."/>
            <person name="Henrissat B."/>
            <person name="Kuo A."/>
            <person name="Liang C."/>
            <person name="Lipzen A."/>
            <person name="Lutzoni F."/>
            <person name="Magnuson J."/>
            <person name="Mondo S."/>
            <person name="Nolan M."/>
            <person name="Ohm R."/>
            <person name="Pangilinan J."/>
            <person name="Park H.-J."/>
            <person name="Ramirez L."/>
            <person name="Alfaro M."/>
            <person name="Sun H."/>
            <person name="Tritt A."/>
            <person name="Yoshinaga Y."/>
            <person name="Zwiers L.-H."/>
            <person name="Turgeon B."/>
            <person name="Goodwin S."/>
            <person name="Spatafora J."/>
            <person name="Crous P."/>
            <person name="Grigoriev I."/>
        </authorList>
    </citation>
    <scope>NUCLEOTIDE SEQUENCE</scope>
    <source>
        <strain evidence="3">CBS 122681</strain>
    </source>
</reference>
<evidence type="ECO:0000256" key="1">
    <source>
        <dbReference type="SAM" id="MobiDB-lite"/>
    </source>
</evidence>
<evidence type="ECO:0000313" key="3">
    <source>
        <dbReference type="EMBL" id="KAF2660886.1"/>
    </source>
</evidence>
<dbReference type="Proteomes" id="UP000799324">
    <property type="component" value="Unassembled WGS sequence"/>
</dbReference>
<dbReference type="PANTHER" id="PTHR35910:SF6">
    <property type="entry name" value="2EXR DOMAIN-CONTAINING PROTEIN"/>
    <property type="match status" value="1"/>
</dbReference>
<feature type="domain" description="2EXR" evidence="2">
    <location>
        <begin position="10"/>
        <end position="76"/>
    </location>
</feature>
<dbReference type="EMBL" id="MU004297">
    <property type="protein sequence ID" value="KAF2660886.1"/>
    <property type="molecule type" value="Genomic_DNA"/>
</dbReference>
<feature type="compositionally biased region" description="Basic and acidic residues" evidence="1">
    <location>
        <begin position="318"/>
        <end position="329"/>
    </location>
</feature>
<dbReference type="PANTHER" id="PTHR35910">
    <property type="entry name" value="2EXR DOMAIN-CONTAINING PROTEIN"/>
    <property type="match status" value="1"/>
</dbReference>
<dbReference type="InterPro" id="IPR045518">
    <property type="entry name" value="2EXR"/>
</dbReference>
<protein>
    <recommendedName>
        <fullName evidence="2">2EXR domain-containing protein</fullName>
    </recommendedName>
</protein>
<organism evidence="3 4">
    <name type="scientific">Lophiostoma macrostomum CBS 122681</name>
    <dbReference type="NCBI Taxonomy" id="1314788"/>
    <lineage>
        <taxon>Eukaryota</taxon>
        <taxon>Fungi</taxon>
        <taxon>Dikarya</taxon>
        <taxon>Ascomycota</taxon>
        <taxon>Pezizomycotina</taxon>
        <taxon>Dothideomycetes</taxon>
        <taxon>Pleosporomycetidae</taxon>
        <taxon>Pleosporales</taxon>
        <taxon>Lophiostomataceae</taxon>
        <taxon>Lophiostoma</taxon>
    </lineage>
</organism>
<gene>
    <name evidence="3" type="ORF">K491DRAFT_674504</name>
</gene>
<proteinExistence type="predicted"/>
<accession>A0A6A6TN48</accession>
<dbReference type="OrthoDB" id="3473305at2759"/>
<evidence type="ECO:0000259" key="2">
    <source>
        <dbReference type="Pfam" id="PF20150"/>
    </source>
</evidence>